<proteinExistence type="predicted"/>
<dbReference type="EMBL" id="KV429039">
    <property type="protein sequence ID" value="KZT72861.1"/>
    <property type="molecule type" value="Genomic_DNA"/>
</dbReference>
<evidence type="ECO:0000313" key="2">
    <source>
        <dbReference type="Proteomes" id="UP000076727"/>
    </source>
</evidence>
<name>A0A165T328_9APHY</name>
<gene>
    <name evidence="1" type="ORF">DAEQUDRAFT_550250</name>
</gene>
<protein>
    <submittedName>
        <fullName evidence="1">Uncharacterized protein</fullName>
    </submittedName>
</protein>
<accession>A0A165T328</accession>
<dbReference type="Proteomes" id="UP000076727">
    <property type="component" value="Unassembled WGS sequence"/>
</dbReference>
<organism evidence="1 2">
    <name type="scientific">Daedalea quercina L-15889</name>
    <dbReference type="NCBI Taxonomy" id="1314783"/>
    <lineage>
        <taxon>Eukaryota</taxon>
        <taxon>Fungi</taxon>
        <taxon>Dikarya</taxon>
        <taxon>Basidiomycota</taxon>
        <taxon>Agaricomycotina</taxon>
        <taxon>Agaricomycetes</taxon>
        <taxon>Polyporales</taxon>
        <taxon>Fomitopsis</taxon>
    </lineage>
</organism>
<dbReference type="AlphaFoldDB" id="A0A165T328"/>
<keyword evidence="2" id="KW-1185">Reference proteome</keyword>
<reference evidence="1 2" key="1">
    <citation type="journal article" date="2016" name="Mol. Biol. Evol.">
        <title>Comparative Genomics of Early-Diverging Mushroom-Forming Fungi Provides Insights into the Origins of Lignocellulose Decay Capabilities.</title>
        <authorList>
            <person name="Nagy L.G."/>
            <person name="Riley R."/>
            <person name="Tritt A."/>
            <person name="Adam C."/>
            <person name="Daum C."/>
            <person name="Floudas D."/>
            <person name="Sun H."/>
            <person name="Yadav J.S."/>
            <person name="Pangilinan J."/>
            <person name="Larsson K.H."/>
            <person name="Matsuura K."/>
            <person name="Barry K."/>
            <person name="Labutti K."/>
            <person name="Kuo R."/>
            <person name="Ohm R.A."/>
            <person name="Bhattacharya S.S."/>
            <person name="Shirouzu T."/>
            <person name="Yoshinaga Y."/>
            <person name="Martin F.M."/>
            <person name="Grigoriev I.V."/>
            <person name="Hibbett D.S."/>
        </authorList>
    </citation>
    <scope>NUCLEOTIDE SEQUENCE [LARGE SCALE GENOMIC DNA]</scope>
    <source>
        <strain evidence="1 2">L-15889</strain>
    </source>
</reference>
<sequence>MVFVGEESEDAVFETLVIQLVMLRDASVACLTSTTTCNRRLSQPCQRSLLCCLTATTFNPFKDMAFGALCLVRTQYGFVIALCTLQGHWCPVKMTPSRGRKAVGFSADTRSHRVWTRTSRARAGHISPTSRQVLRVKDDVRRYISARSSERGACHHTGSYRRSRPAANLKQKVAHACRPPDVLYTPPANYYDKLCE</sequence>
<evidence type="ECO:0000313" key="1">
    <source>
        <dbReference type="EMBL" id="KZT72861.1"/>
    </source>
</evidence>